<proteinExistence type="predicted"/>
<name>A0A1M6Z2Z6_9FIRM</name>
<sequence>MMIGTMRIYEMNEKGECIMGKNDRDAEELRSKLLSEVYAGAVAGMPAMILDESRIRNADAEELERIAKEYGY</sequence>
<protein>
    <submittedName>
        <fullName evidence="1">Uncharacterized protein</fullName>
    </submittedName>
</protein>
<accession>A0A1M6Z2Z6</accession>
<dbReference type="Proteomes" id="UP000183975">
    <property type="component" value="Unassembled WGS sequence"/>
</dbReference>
<dbReference type="EMBL" id="FRAH01000083">
    <property type="protein sequence ID" value="SHL24868.1"/>
    <property type="molecule type" value="Genomic_DNA"/>
</dbReference>
<reference evidence="1 2" key="1">
    <citation type="submission" date="2016-11" db="EMBL/GenBank/DDBJ databases">
        <authorList>
            <person name="Jaros S."/>
            <person name="Januszkiewicz K."/>
            <person name="Wedrychowicz H."/>
        </authorList>
    </citation>
    <scope>NUCLEOTIDE SEQUENCE [LARGE SCALE GENOMIC DNA]</scope>
    <source>
        <strain evidence="1 2">DSM 14214</strain>
    </source>
</reference>
<dbReference type="AlphaFoldDB" id="A0A1M6Z2Z6"/>
<organism evidence="1 2">
    <name type="scientific">Anaerotignum lactatifermentans DSM 14214</name>
    <dbReference type="NCBI Taxonomy" id="1121323"/>
    <lineage>
        <taxon>Bacteria</taxon>
        <taxon>Bacillati</taxon>
        <taxon>Bacillota</taxon>
        <taxon>Clostridia</taxon>
        <taxon>Lachnospirales</taxon>
        <taxon>Anaerotignaceae</taxon>
        <taxon>Anaerotignum</taxon>
    </lineage>
</organism>
<keyword evidence="2" id="KW-1185">Reference proteome</keyword>
<evidence type="ECO:0000313" key="2">
    <source>
        <dbReference type="Proteomes" id="UP000183975"/>
    </source>
</evidence>
<gene>
    <name evidence="1" type="ORF">SAMN02745138_03134</name>
</gene>
<evidence type="ECO:0000313" key="1">
    <source>
        <dbReference type="EMBL" id="SHL24868.1"/>
    </source>
</evidence>